<dbReference type="GO" id="GO:0016787">
    <property type="term" value="F:hydrolase activity"/>
    <property type="evidence" value="ECO:0007669"/>
    <property type="project" value="UniProtKB-KW"/>
</dbReference>
<evidence type="ECO:0000313" key="22">
    <source>
        <dbReference type="EMBL" id="KAK3764007.1"/>
    </source>
</evidence>
<dbReference type="SMART" id="SM00490">
    <property type="entry name" value="HELICc"/>
    <property type="match status" value="1"/>
</dbReference>
<dbReference type="EMBL" id="JAWDGP010004477">
    <property type="protein sequence ID" value="KAK3764007.1"/>
    <property type="molecule type" value="Genomic_DNA"/>
</dbReference>
<dbReference type="SMART" id="SM00847">
    <property type="entry name" value="HA2"/>
    <property type="match status" value="1"/>
</dbReference>
<feature type="domain" description="RWD" evidence="19">
    <location>
        <begin position="265"/>
        <end position="442"/>
    </location>
</feature>
<keyword evidence="23" id="KW-1185">Reference proteome</keyword>
<dbReference type="InterPro" id="IPR015940">
    <property type="entry name" value="UBA"/>
</dbReference>
<evidence type="ECO:0000256" key="1">
    <source>
        <dbReference type="ARBA" id="ARBA00008792"/>
    </source>
</evidence>
<evidence type="ECO:0000259" key="20">
    <source>
        <dbReference type="PROSITE" id="PS51192"/>
    </source>
</evidence>
<dbReference type="InterPro" id="IPR007502">
    <property type="entry name" value="Helicase-assoc_dom"/>
</dbReference>
<evidence type="ECO:0000256" key="5">
    <source>
        <dbReference type="ARBA" id="ARBA00022771"/>
    </source>
</evidence>
<evidence type="ECO:0000256" key="9">
    <source>
        <dbReference type="ARBA" id="ARBA00022840"/>
    </source>
</evidence>
<evidence type="ECO:0000256" key="7">
    <source>
        <dbReference type="ARBA" id="ARBA00022806"/>
    </source>
</evidence>
<evidence type="ECO:0000256" key="15">
    <source>
        <dbReference type="PROSITE-ProRule" id="PRU00723"/>
    </source>
</evidence>
<dbReference type="InterPro" id="IPR027417">
    <property type="entry name" value="P-loop_NTPase"/>
</dbReference>
<dbReference type="SMART" id="SM00487">
    <property type="entry name" value="DEXDc"/>
    <property type="match status" value="1"/>
</dbReference>
<dbReference type="Pfam" id="PF21010">
    <property type="entry name" value="HA2_C"/>
    <property type="match status" value="1"/>
</dbReference>
<dbReference type="InterPro" id="IPR009060">
    <property type="entry name" value="UBA-like_sf"/>
</dbReference>
<dbReference type="PROSITE" id="PS51194">
    <property type="entry name" value="HELICASE_CTER"/>
    <property type="match status" value="1"/>
</dbReference>
<dbReference type="InterPro" id="IPR006575">
    <property type="entry name" value="RWD_dom"/>
</dbReference>
<feature type="domain" description="Helicase C-terminal" evidence="21">
    <location>
        <begin position="848"/>
        <end position="1029"/>
    </location>
</feature>
<dbReference type="Pfam" id="PF00270">
    <property type="entry name" value="DEAD"/>
    <property type="match status" value="1"/>
</dbReference>
<dbReference type="GO" id="GO:0003723">
    <property type="term" value="F:RNA binding"/>
    <property type="evidence" value="ECO:0007669"/>
    <property type="project" value="TreeGrafter"/>
</dbReference>
<dbReference type="PROSITE" id="PS50103">
    <property type="entry name" value="ZF_C3H1"/>
    <property type="match status" value="1"/>
</dbReference>
<keyword evidence="8 15" id="KW-0862">Zinc</keyword>
<dbReference type="FunFam" id="3.40.50.300:FF:000284">
    <property type="entry name" value="probable ATP-dependent RNA helicase YTHDC2"/>
    <property type="match status" value="1"/>
</dbReference>
<dbReference type="InterPro" id="IPR036855">
    <property type="entry name" value="Znf_CCCH_sf"/>
</dbReference>
<dbReference type="GO" id="GO:0008270">
    <property type="term" value="F:zinc ion binding"/>
    <property type="evidence" value="ECO:0007669"/>
    <property type="project" value="UniProtKB-KW"/>
</dbReference>
<reference evidence="22" key="1">
    <citation type="journal article" date="2023" name="G3 (Bethesda)">
        <title>A reference genome for the long-term kleptoplast-retaining sea slug Elysia crispata morphotype clarki.</title>
        <authorList>
            <person name="Eastman K.E."/>
            <person name="Pendleton A.L."/>
            <person name="Shaikh M.A."/>
            <person name="Suttiyut T."/>
            <person name="Ogas R."/>
            <person name="Tomko P."/>
            <person name="Gavelis G."/>
            <person name="Widhalm J.R."/>
            <person name="Wisecaver J.H."/>
        </authorList>
    </citation>
    <scope>NUCLEOTIDE SEQUENCE</scope>
    <source>
        <strain evidence="22">ECLA1</strain>
    </source>
</reference>
<dbReference type="CDD" id="cd23825">
    <property type="entry name" value="RWD_DHX57"/>
    <property type="match status" value="1"/>
</dbReference>
<dbReference type="Gene3D" id="1.20.120.1080">
    <property type="match status" value="1"/>
</dbReference>
<dbReference type="SMART" id="SM00356">
    <property type="entry name" value="ZnF_C3H1"/>
    <property type="match status" value="1"/>
</dbReference>
<keyword evidence="9" id="KW-0067">ATP-binding</keyword>
<evidence type="ECO:0000256" key="3">
    <source>
        <dbReference type="ARBA" id="ARBA00022723"/>
    </source>
</evidence>
<proteinExistence type="inferred from homology"/>
<feature type="zinc finger region" description="C3H1-type" evidence="15">
    <location>
        <begin position="317"/>
        <end position="344"/>
    </location>
</feature>
<protein>
    <recommendedName>
        <fullName evidence="13">Putative ATP-dependent RNA helicase DHX57</fullName>
        <ecNumber evidence="2">3.6.4.13</ecNumber>
    </recommendedName>
    <alternativeName>
        <fullName evidence="14">DEAH box protein 57</fullName>
    </alternativeName>
</protein>
<evidence type="ECO:0000256" key="12">
    <source>
        <dbReference type="ARBA" id="ARBA00057709"/>
    </source>
</evidence>
<dbReference type="InterPro" id="IPR011709">
    <property type="entry name" value="DEAD-box_helicase_OB_fold"/>
</dbReference>
<dbReference type="InterPro" id="IPR001650">
    <property type="entry name" value="Helicase_C-like"/>
</dbReference>
<dbReference type="PROSITE" id="PS50030">
    <property type="entry name" value="UBA"/>
    <property type="match status" value="1"/>
</dbReference>
<evidence type="ECO:0000259" key="17">
    <source>
        <dbReference type="PROSITE" id="PS50030"/>
    </source>
</evidence>
<dbReference type="Gene3D" id="3.40.50.300">
    <property type="entry name" value="P-loop containing nucleotide triphosphate hydrolases"/>
    <property type="match status" value="2"/>
</dbReference>
<feature type="compositionally biased region" description="Gly residues" evidence="16">
    <location>
        <begin position="43"/>
        <end position="57"/>
    </location>
</feature>
<evidence type="ECO:0000259" key="18">
    <source>
        <dbReference type="PROSITE" id="PS50103"/>
    </source>
</evidence>
<dbReference type="PROSITE" id="PS50908">
    <property type="entry name" value="RWD"/>
    <property type="match status" value="1"/>
</dbReference>
<feature type="compositionally biased region" description="Basic and acidic residues" evidence="16">
    <location>
        <begin position="489"/>
        <end position="503"/>
    </location>
</feature>
<evidence type="ECO:0000256" key="2">
    <source>
        <dbReference type="ARBA" id="ARBA00012552"/>
    </source>
</evidence>
<feature type="compositionally biased region" description="Gly residues" evidence="16">
    <location>
        <begin position="93"/>
        <end position="104"/>
    </location>
</feature>
<dbReference type="Pfam" id="PF04408">
    <property type="entry name" value="WHD_HA2"/>
    <property type="match status" value="1"/>
</dbReference>
<organism evidence="22 23">
    <name type="scientific">Elysia crispata</name>
    <name type="common">lettuce slug</name>
    <dbReference type="NCBI Taxonomy" id="231223"/>
    <lineage>
        <taxon>Eukaryota</taxon>
        <taxon>Metazoa</taxon>
        <taxon>Spiralia</taxon>
        <taxon>Lophotrochozoa</taxon>
        <taxon>Mollusca</taxon>
        <taxon>Gastropoda</taxon>
        <taxon>Heterobranchia</taxon>
        <taxon>Euthyneura</taxon>
        <taxon>Panpulmonata</taxon>
        <taxon>Sacoglossa</taxon>
        <taxon>Placobranchoidea</taxon>
        <taxon>Plakobranchidae</taxon>
        <taxon>Elysia</taxon>
    </lineage>
</organism>
<dbReference type="Pfam" id="PF05773">
    <property type="entry name" value="RWD"/>
    <property type="match status" value="1"/>
</dbReference>
<dbReference type="SUPFAM" id="SSF46934">
    <property type="entry name" value="UBA-like"/>
    <property type="match status" value="1"/>
</dbReference>
<dbReference type="Gene3D" id="2.30.30.1190">
    <property type="match status" value="1"/>
</dbReference>
<comment type="caution">
    <text evidence="22">The sequence shown here is derived from an EMBL/GenBank/DDBJ whole genome shotgun (WGS) entry which is preliminary data.</text>
</comment>
<evidence type="ECO:0000256" key="11">
    <source>
        <dbReference type="ARBA" id="ARBA00047984"/>
    </source>
</evidence>
<dbReference type="InterPro" id="IPR014001">
    <property type="entry name" value="Helicase_ATP-bd"/>
</dbReference>
<feature type="compositionally biased region" description="Gly residues" evidence="16">
    <location>
        <begin position="18"/>
        <end position="29"/>
    </location>
</feature>
<sequence length="1407" mass="157373">MQRIERREKRKGSSRPNRGGGRFNRGGGRGRGRGDDRGRGRGRGGGGDRGGRGGGGWSASRKGGLDIDDSVDGPSVNNSGGANFHANNKDGRGGSSGRGRGAGRGSHSNVKVVMQTLFMSAENQDMVRDTLQSLRMEEVHEEPGFNEMNEEYEGEYDELDYRAEDQYWITDKTLLVEDIQINDRATNSAKTAPQENVFAIRKLQRCGFSMDHCQEALQLTDGDVGAALEYLLNDLFNISLDIKDADNVSDLTEEIDPELLEARNDEKMALESIYDTAFEEKIPNKCWAVNLELPELAELINKTLRQGMENDVNHKPKKEKKLCDFYLKGKCKFKEKCRFSHSLPLEEGGRMADLSHPIYNTLREVEADRKPPFILEIRFPPGCKYPHEAPLVAFSSLDDDLLPHSRLNISQFLMSLARESAQDSLPCVFTLVSALEDKAKLEELISLPPPALSKPVIVKTPSSTELKSCQRSSIQSLVYNAQEKETVKVEKKSSVPLDKERPQGAESFFPPKKRKDEVPRASNPSEIKRQNKTLLDEFKKKQTFKQYQNMQTARQQLPAWDKKEQVTQLIASNQVVVISGMTGCGKTTQVPQFLLDEALLDTNSFARNIICTQPRRISAMAVAQRVADERAEKLGRCVGYQIRLESVMSQYTRLLFCTTGIILRRLESDPLLDGVTHIIIDEVHERSEESDFLLMILRNVLDDRPDLKVILMSATLNAELFSDYFGDCPVLEIPGRTYPVQEFFLEDAINFTGYHVEDRSPYARSSKNQSGGGGRGLNLAGAGLGLDMSLDGVDEELAASRAPSEAAGDRVLDMRLSPKQLRLRYPDVKMSTIKAMAQMDLEKLNFDLIVQLLEWIMLGKHKFPSGGAILIFMPGFAEIQTLYDQILGTSEFGIRNKSKYKIIPLHSTLSSEEQNSVFNKPPEGVTKIVIATNIAETSITIDDIVFVIDVGRMKEKRYDQAKSMESLDTVWVSQANALQRRGRAGRVQEGVCFHLFTSHHYEFFLREQPIPEIQRACLEQLVLKIKMLPVFEEMDVEEVLADLIEPPSIEAVHGAVKRLTDLGALDENIDLTPLGYHVGSLPVDVRIGKLMLFGAIFRCLDSALTIAACLSFKSPFVTPFGLKQEADEKRKEFAMGNSDYLTMLNAYKGWCKIKEQGSHRAYLYCQENFLSIKTLQMLASLKQQYVELLSDIGFIQSGLRLRDVERAGKQHNSDGVAEITGLEANVNSNSWKLMSGMLVAALFPNIVQILTPDTRYAASSSGAVVRAPNAEELKFKTKLDGYVSIHPSSVNFQIRHFPSPYLVYHEKIKTTKVYVRDSSMVSVYPLLLFGGGSMSLDLYQGNFILSVDDGWISFKASSPQIAELVRDLRGELDQLLSDKISQPDMDLLTCPRGSKIINCIVTLISTQ</sequence>
<feature type="domain" description="C3H1-type" evidence="18">
    <location>
        <begin position="317"/>
        <end position="344"/>
    </location>
</feature>
<dbReference type="PANTHER" id="PTHR18934:SF145">
    <property type="entry name" value="ATP-DEPENDENT RNA HELICASE DHX57-RELATED"/>
    <property type="match status" value="1"/>
</dbReference>
<evidence type="ECO:0000313" key="23">
    <source>
        <dbReference type="Proteomes" id="UP001283361"/>
    </source>
</evidence>
<comment type="function">
    <text evidence="12">Probable ATP-binding RNA helicase.</text>
</comment>
<keyword evidence="3 15" id="KW-0479">Metal-binding</keyword>
<dbReference type="InterPro" id="IPR048333">
    <property type="entry name" value="HA2_WH"/>
</dbReference>
<dbReference type="PANTHER" id="PTHR18934">
    <property type="entry name" value="ATP-DEPENDENT RNA HELICASE"/>
    <property type="match status" value="1"/>
</dbReference>
<keyword evidence="4" id="KW-0547">Nucleotide-binding</keyword>
<feature type="region of interest" description="Disordered" evidence="16">
    <location>
        <begin position="489"/>
        <end position="530"/>
    </location>
</feature>
<evidence type="ECO:0000259" key="19">
    <source>
        <dbReference type="PROSITE" id="PS50908"/>
    </source>
</evidence>
<dbReference type="Proteomes" id="UP001283361">
    <property type="component" value="Unassembled WGS sequence"/>
</dbReference>
<evidence type="ECO:0000256" key="10">
    <source>
        <dbReference type="ARBA" id="ARBA00023054"/>
    </source>
</evidence>
<dbReference type="Gene3D" id="1.10.8.10">
    <property type="entry name" value="DNA helicase RuvA subunit, C-terminal domain"/>
    <property type="match status" value="1"/>
</dbReference>
<name>A0AAE0Z8R3_9GAST</name>
<dbReference type="SUPFAM" id="SSF52540">
    <property type="entry name" value="P-loop containing nucleoside triphosphate hydrolases"/>
    <property type="match status" value="1"/>
</dbReference>
<dbReference type="GO" id="GO:0003724">
    <property type="term" value="F:RNA helicase activity"/>
    <property type="evidence" value="ECO:0007669"/>
    <property type="project" value="UniProtKB-EC"/>
</dbReference>
<dbReference type="FunFam" id="1.20.120.1080:FF:000002">
    <property type="entry name" value="Putative ATP-dependent RNA helicase DHX36"/>
    <property type="match status" value="1"/>
</dbReference>
<feature type="region of interest" description="Disordered" evidence="16">
    <location>
        <begin position="1"/>
        <end position="109"/>
    </location>
</feature>
<dbReference type="SMART" id="SM00165">
    <property type="entry name" value="UBA"/>
    <property type="match status" value="1"/>
</dbReference>
<evidence type="ECO:0000256" key="6">
    <source>
        <dbReference type="ARBA" id="ARBA00022801"/>
    </source>
</evidence>
<dbReference type="FunFam" id="3.40.50.300:FF:000325">
    <property type="entry name" value="ATP-dependent RNA helicase DHX29"/>
    <property type="match status" value="1"/>
</dbReference>
<evidence type="ECO:0000256" key="8">
    <source>
        <dbReference type="ARBA" id="ARBA00022833"/>
    </source>
</evidence>
<evidence type="ECO:0000256" key="16">
    <source>
        <dbReference type="SAM" id="MobiDB-lite"/>
    </source>
</evidence>
<comment type="catalytic activity">
    <reaction evidence="11">
        <text>ATP + H2O = ADP + phosphate + H(+)</text>
        <dbReference type="Rhea" id="RHEA:13065"/>
        <dbReference type="ChEBI" id="CHEBI:15377"/>
        <dbReference type="ChEBI" id="CHEBI:15378"/>
        <dbReference type="ChEBI" id="CHEBI:30616"/>
        <dbReference type="ChEBI" id="CHEBI:43474"/>
        <dbReference type="ChEBI" id="CHEBI:456216"/>
        <dbReference type="EC" id="3.6.4.13"/>
    </reaction>
</comment>
<evidence type="ECO:0000256" key="4">
    <source>
        <dbReference type="ARBA" id="ARBA00022741"/>
    </source>
</evidence>
<comment type="similarity">
    <text evidence="1">Belongs to the DEAD box helicase family. DEAH subfamily.</text>
</comment>
<evidence type="ECO:0000259" key="21">
    <source>
        <dbReference type="PROSITE" id="PS51194"/>
    </source>
</evidence>
<keyword evidence="6" id="KW-0378">Hydrolase</keyword>
<dbReference type="InterPro" id="IPR000571">
    <property type="entry name" value="Znf_CCCH"/>
</dbReference>
<keyword evidence="7" id="KW-0347">Helicase</keyword>
<dbReference type="Pfam" id="PF07717">
    <property type="entry name" value="OB_NTP_bind"/>
    <property type="match status" value="1"/>
</dbReference>
<dbReference type="InterPro" id="IPR016135">
    <property type="entry name" value="UBQ-conjugating_enzyme/RWD"/>
</dbReference>
<feature type="domain" description="UBA" evidence="17">
    <location>
        <begin position="192"/>
        <end position="234"/>
    </location>
</feature>
<dbReference type="InterPro" id="IPR059023">
    <property type="entry name" value="RNA_hel_CTD"/>
</dbReference>
<feature type="domain" description="Helicase ATP-binding" evidence="20">
    <location>
        <begin position="567"/>
        <end position="734"/>
    </location>
</feature>
<accession>A0AAE0Z8R3</accession>
<dbReference type="SUPFAM" id="SSF90229">
    <property type="entry name" value="CCCH zinc finger"/>
    <property type="match status" value="1"/>
</dbReference>
<dbReference type="Pfam" id="PF00271">
    <property type="entry name" value="Helicase_C"/>
    <property type="match status" value="1"/>
</dbReference>
<dbReference type="PROSITE" id="PS51192">
    <property type="entry name" value="HELICASE_ATP_BIND_1"/>
    <property type="match status" value="1"/>
</dbReference>
<evidence type="ECO:0000256" key="14">
    <source>
        <dbReference type="ARBA" id="ARBA00083389"/>
    </source>
</evidence>
<dbReference type="InterPro" id="IPR011545">
    <property type="entry name" value="DEAD/DEAH_box_helicase_dom"/>
</dbReference>
<dbReference type="GO" id="GO:0005524">
    <property type="term" value="F:ATP binding"/>
    <property type="evidence" value="ECO:0007669"/>
    <property type="project" value="UniProtKB-KW"/>
</dbReference>
<evidence type="ECO:0000256" key="13">
    <source>
        <dbReference type="ARBA" id="ARBA00071682"/>
    </source>
</evidence>
<dbReference type="EC" id="3.6.4.13" evidence="2"/>
<dbReference type="Gene3D" id="3.10.110.10">
    <property type="entry name" value="Ubiquitin Conjugating Enzyme"/>
    <property type="match status" value="1"/>
</dbReference>
<keyword evidence="10" id="KW-0175">Coiled coil</keyword>
<gene>
    <name evidence="22" type="ORF">RRG08_004371</name>
</gene>
<dbReference type="CDD" id="cd18791">
    <property type="entry name" value="SF2_C_RHA"/>
    <property type="match status" value="1"/>
</dbReference>
<keyword evidence="5 15" id="KW-0863">Zinc-finger</keyword>
<dbReference type="Pfam" id="PF26026">
    <property type="entry name" value="RNA_hel_CTD"/>
    <property type="match status" value="1"/>
</dbReference>